<dbReference type="CDD" id="cd13634">
    <property type="entry name" value="PBP2_Sco4506"/>
    <property type="match status" value="1"/>
</dbReference>
<accession>A0A323TI34</accession>
<evidence type="ECO:0000313" key="6">
    <source>
        <dbReference type="Proteomes" id="UP000248214"/>
    </source>
</evidence>
<dbReference type="HAMAP" id="MF_00995">
    <property type="entry name" value="MqnA"/>
    <property type="match status" value="1"/>
</dbReference>
<gene>
    <name evidence="4" type="primary">mqnA</name>
    <name evidence="5" type="ORF">CR194_02960</name>
</gene>
<comment type="function">
    <text evidence="4">Catalyzes the dehydration of chorismate into 3-[(1-carboxyvinyl)oxy]benzoate, a step in the biosynthesis of menaquinone (MK, vitamin K2).</text>
</comment>
<proteinExistence type="inferred from homology"/>
<sequence length="285" mass="32699">MSLIIGEISYTNILPMFYYINREKLIKSGCKFVPAIPSKLNKDMASGQVHVGGISSFSYGEHSSEYKILSDLSVSSTNQVGSIFLFSKYPIEKLEAAKIALTSSSATSVNLLKIILQRFYELGVSFETTFPNYEHMMDHYDACLLIGDDAILASKGKSADIYQYDLGELWARFTNLPMTYAVFAFRNETLEKEKQLLTEVHRQFLNSKARCIDNDFQEMIKSIQYQLGGTNRFWSRYFAGLNYQLTERHLEGLYHYYDLANELKLLDEPVREISIWKPTGQFHSV</sequence>
<evidence type="ECO:0000256" key="4">
    <source>
        <dbReference type="HAMAP-Rule" id="MF_00995"/>
    </source>
</evidence>
<evidence type="ECO:0000256" key="3">
    <source>
        <dbReference type="ARBA" id="ARBA00023239"/>
    </source>
</evidence>
<dbReference type="SUPFAM" id="SSF53850">
    <property type="entry name" value="Periplasmic binding protein-like II"/>
    <property type="match status" value="1"/>
</dbReference>
<comment type="similarity">
    <text evidence="4">Belongs to the MqnA/MqnD family. MqnA subfamily.</text>
</comment>
<dbReference type="OrthoDB" id="9810112at2"/>
<dbReference type="EMBL" id="PDOD01000001">
    <property type="protein sequence ID" value="PYZ94508.1"/>
    <property type="molecule type" value="Genomic_DNA"/>
</dbReference>
<dbReference type="PANTHER" id="PTHR37690">
    <property type="entry name" value="CHORISMATE DEHYDRATASE"/>
    <property type="match status" value="1"/>
</dbReference>
<name>A0A323TI34_9BACI</name>
<dbReference type="UniPathway" id="UPA00079"/>
<dbReference type="Gene3D" id="3.40.190.10">
    <property type="entry name" value="Periplasmic binding protein-like II"/>
    <property type="match status" value="2"/>
</dbReference>
<evidence type="ECO:0000256" key="2">
    <source>
        <dbReference type="ARBA" id="ARBA00022428"/>
    </source>
</evidence>
<dbReference type="Pfam" id="PF02621">
    <property type="entry name" value="VitK2_biosynth"/>
    <property type="match status" value="1"/>
</dbReference>
<comment type="pathway">
    <text evidence="1 4">Quinol/quinone metabolism; menaquinone biosynthesis.</text>
</comment>
<dbReference type="EC" id="4.2.1.151" evidence="4"/>
<reference evidence="5 6" key="1">
    <citation type="submission" date="2017-10" db="EMBL/GenBank/DDBJ databases">
        <title>Bacillus sp. nov., a halophilic bacterium isolated from a Keqin Lake.</title>
        <authorList>
            <person name="Wang H."/>
        </authorList>
    </citation>
    <scope>NUCLEOTIDE SEQUENCE [LARGE SCALE GENOMIC DNA]</scope>
    <source>
        <strain evidence="5 6">KQ-12</strain>
    </source>
</reference>
<dbReference type="InterPro" id="IPR003773">
    <property type="entry name" value="Menaquinone_biosynth"/>
</dbReference>
<dbReference type="InterPro" id="IPR030868">
    <property type="entry name" value="MqnA"/>
</dbReference>
<dbReference type="AlphaFoldDB" id="A0A323TI34"/>
<organism evidence="5 6">
    <name type="scientific">Salipaludibacillus keqinensis</name>
    <dbReference type="NCBI Taxonomy" id="2045207"/>
    <lineage>
        <taxon>Bacteria</taxon>
        <taxon>Bacillati</taxon>
        <taxon>Bacillota</taxon>
        <taxon>Bacilli</taxon>
        <taxon>Bacillales</taxon>
        <taxon>Bacillaceae</taxon>
    </lineage>
</organism>
<dbReference type="GO" id="GO:0016836">
    <property type="term" value="F:hydro-lyase activity"/>
    <property type="evidence" value="ECO:0007669"/>
    <property type="project" value="UniProtKB-UniRule"/>
</dbReference>
<protein>
    <recommendedName>
        <fullName evidence="4">Chorismate dehydratase</fullName>
        <ecNumber evidence="4">4.2.1.151</ecNumber>
    </recommendedName>
    <alternativeName>
        <fullName evidence="4">Menaquinone biosynthetic enzyme MqnA</fullName>
    </alternativeName>
</protein>
<dbReference type="Proteomes" id="UP000248214">
    <property type="component" value="Unassembled WGS sequence"/>
</dbReference>
<keyword evidence="3 4" id="KW-0456">Lyase</keyword>
<comment type="catalytic activity">
    <reaction evidence="4">
        <text>chorismate = 3-[(1-carboxyvinyl)-oxy]benzoate + H2O</text>
        <dbReference type="Rhea" id="RHEA:40051"/>
        <dbReference type="ChEBI" id="CHEBI:15377"/>
        <dbReference type="ChEBI" id="CHEBI:29748"/>
        <dbReference type="ChEBI" id="CHEBI:76981"/>
        <dbReference type="EC" id="4.2.1.151"/>
    </reaction>
</comment>
<comment type="caution">
    <text evidence="5">The sequence shown here is derived from an EMBL/GenBank/DDBJ whole genome shotgun (WGS) entry which is preliminary data.</text>
</comment>
<keyword evidence="6" id="KW-1185">Reference proteome</keyword>
<keyword evidence="2 4" id="KW-0474">Menaquinone biosynthesis</keyword>
<dbReference type="PANTHER" id="PTHR37690:SF1">
    <property type="entry name" value="CHORISMATE DEHYDRATASE"/>
    <property type="match status" value="1"/>
</dbReference>
<dbReference type="RefSeq" id="WP_110608141.1">
    <property type="nucleotide sequence ID" value="NZ_PDOD01000001.1"/>
</dbReference>
<evidence type="ECO:0000256" key="1">
    <source>
        <dbReference type="ARBA" id="ARBA00004863"/>
    </source>
</evidence>
<dbReference type="GO" id="GO:0009234">
    <property type="term" value="P:menaquinone biosynthetic process"/>
    <property type="evidence" value="ECO:0007669"/>
    <property type="project" value="UniProtKB-UniRule"/>
</dbReference>
<evidence type="ECO:0000313" key="5">
    <source>
        <dbReference type="EMBL" id="PYZ94508.1"/>
    </source>
</evidence>